<evidence type="ECO:0000256" key="7">
    <source>
        <dbReference type="ARBA" id="ARBA00023027"/>
    </source>
</evidence>
<evidence type="ECO:0000256" key="5">
    <source>
        <dbReference type="ARBA" id="ARBA00013189"/>
    </source>
</evidence>
<dbReference type="PRINTS" id="PR01713">
    <property type="entry name" value="NUCEPIMERASE"/>
</dbReference>
<comment type="similarity">
    <text evidence="4 9">Belongs to the NAD(P)-dependent epimerase/dehydratase family.</text>
</comment>
<dbReference type="AlphaFoldDB" id="A0A0M6YIX4"/>
<keyword evidence="12" id="KW-1185">Reference proteome</keyword>
<name>A0A0M6YIX4_9RHOB</name>
<dbReference type="Proteomes" id="UP000049222">
    <property type="component" value="Unassembled WGS sequence"/>
</dbReference>
<evidence type="ECO:0000256" key="3">
    <source>
        <dbReference type="ARBA" id="ARBA00004947"/>
    </source>
</evidence>
<dbReference type="PANTHER" id="PTHR43725">
    <property type="entry name" value="UDP-GLUCOSE 4-EPIMERASE"/>
    <property type="match status" value="1"/>
</dbReference>
<organism evidence="11 12">
    <name type="scientific">Jannaschia donghaensis</name>
    <dbReference type="NCBI Taxonomy" id="420998"/>
    <lineage>
        <taxon>Bacteria</taxon>
        <taxon>Pseudomonadati</taxon>
        <taxon>Pseudomonadota</taxon>
        <taxon>Alphaproteobacteria</taxon>
        <taxon>Rhodobacterales</taxon>
        <taxon>Roseobacteraceae</taxon>
        <taxon>Jannaschia</taxon>
    </lineage>
</organism>
<evidence type="ECO:0000256" key="2">
    <source>
        <dbReference type="ARBA" id="ARBA00001911"/>
    </source>
</evidence>
<dbReference type="InterPro" id="IPR016040">
    <property type="entry name" value="NAD(P)-bd_dom"/>
</dbReference>
<evidence type="ECO:0000313" key="11">
    <source>
        <dbReference type="EMBL" id="CTQ50308.1"/>
    </source>
</evidence>
<dbReference type="RefSeq" id="WP_055085718.1">
    <property type="nucleotide sequence ID" value="NZ_CXSU01000012.1"/>
</dbReference>
<feature type="domain" description="NAD(P)-binding" evidence="10">
    <location>
        <begin position="5"/>
        <end position="321"/>
    </location>
</feature>
<dbReference type="STRING" id="420998.JDO7802_02329"/>
<dbReference type="EMBL" id="CXSU01000012">
    <property type="protein sequence ID" value="CTQ50308.1"/>
    <property type="molecule type" value="Genomic_DNA"/>
</dbReference>
<dbReference type="UniPathway" id="UPA00214"/>
<evidence type="ECO:0000256" key="4">
    <source>
        <dbReference type="ARBA" id="ARBA00007637"/>
    </source>
</evidence>
<keyword evidence="9" id="KW-0119">Carbohydrate metabolism</keyword>
<evidence type="ECO:0000256" key="1">
    <source>
        <dbReference type="ARBA" id="ARBA00000083"/>
    </source>
</evidence>
<keyword evidence="8 9" id="KW-0413">Isomerase</keyword>
<evidence type="ECO:0000313" key="12">
    <source>
        <dbReference type="Proteomes" id="UP000049222"/>
    </source>
</evidence>
<evidence type="ECO:0000256" key="9">
    <source>
        <dbReference type="RuleBase" id="RU366046"/>
    </source>
</evidence>
<keyword evidence="7 9" id="KW-0520">NAD</keyword>
<gene>
    <name evidence="11" type="primary">galE_1</name>
    <name evidence="11" type="ORF">JDO7802_02329</name>
</gene>
<dbReference type="Gene3D" id="3.40.50.720">
    <property type="entry name" value="NAD(P)-binding Rossmann-like Domain"/>
    <property type="match status" value="1"/>
</dbReference>
<sequence>MPRILLTGGAGYIGSHTYVALKAAGYDVTILDNFDNADRGVIDRLARLTGEAVDLVEGSVLDRQVLDDLLGAKTYDGAVHFAAKKAVGESVAKPLDYFQYNIGGLITLTQAMRDAGVFRIVFSSTATVYGEPEVFPLTEDLPLSYTSPYAFTKLTSEQILAQAAQADPWIVGVLRYFNPVGAHPSGLIGEDPMGIPDNLMPFIAKVAMGEMEKLRVFGDDYDTPDGTAWRDYIHVMDLARAHVQSLDALMKGRAHTLNIGTGNPVSVLQMHAAYQAAVGRDLPYEIAPRRAGDVPKLYADPSRARAELGFEAEHGLEEMCESSWNWVQAQKRGWGFNS</sequence>
<reference evidence="11 12" key="1">
    <citation type="submission" date="2015-07" db="EMBL/GenBank/DDBJ databases">
        <authorList>
            <person name="Noorani M."/>
        </authorList>
    </citation>
    <scope>NUCLEOTIDE SEQUENCE [LARGE SCALE GENOMIC DNA]</scope>
    <source>
        <strain evidence="11 12">CECT 7802</strain>
    </source>
</reference>
<evidence type="ECO:0000256" key="8">
    <source>
        <dbReference type="ARBA" id="ARBA00023235"/>
    </source>
</evidence>
<evidence type="ECO:0000259" key="10">
    <source>
        <dbReference type="Pfam" id="PF16363"/>
    </source>
</evidence>
<dbReference type="Pfam" id="PF16363">
    <property type="entry name" value="GDP_Man_Dehyd"/>
    <property type="match status" value="1"/>
</dbReference>
<dbReference type="GO" id="GO:0006012">
    <property type="term" value="P:galactose metabolic process"/>
    <property type="evidence" value="ECO:0007669"/>
    <property type="project" value="UniProtKB-UniPathway"/>
</dbReference>
<comment type="subunit">
    <text evidence="9">Homodimer.</text>
</comment>
<dbReference type="NCBIfam" id="TIGR01179">
    <property type="entry name" value="galE"/>
    <property type="match status" value="1"/>
</dbReference>
<dbReference type="InterPro" id="IPR005886">
    <property type="entry name" value="UDP_G4E"/>
</dbReference>
<accession>A0A0M6YIX4</accession>
<dbReference type="InterPro" id="IPR036291">
    <property type="entry name" value="NAD(P)-bd_dom_sf"/>
</dbReference>
<dbReference type="GO" id="GO:0003978">
    <property type="term" value="F:UDP-glucose 4-epimerase activity"/>
    <property type="evidence" value="ECO:0007669"/>
    <property type="project" value="UniProtKB-UniRule"/>
</dbReference>
<dbReference type="CDD" id="cd05247">
    <property type="entry name" value="UDP_G4E_1_SDR_e"/>
    <property type="match status" value="1"/>
</dbReference>
<comment type="pathway">
    <text evidence="3 9">Carbohydrate metabolism; galactose metabolism.</text>
</comment>
<evidence type="ECO:0000256" key="6">
    <source>
        <dbReference type="ARBA" id="ARBA00018569"/>
    </source>
</evidence>
<dbReference type="GO" id="GO:0005829">
    <property type="term" value="C:cytosol"/>
    <property type="evidence" value="ECO:0007669"/>
    <property type="project" value="TreeGrafter"/>
</dbReference>
<dbReference type="OrthoDB" id="9801785at2"/>
<comment type="catalytic activity">
    <reaction evidence="1 9">
        <text>UDP-alpha-D-glucose = UDP-alpha-D-galactose</text>
        <dbReference type="Rhea" id="RHEA:22168"/>
        <dbReference type="ChEBI" id="CHEBI:58885"/>
        <dbReference type="ChEBI" id="CHEBI:66914"/>
        <dbReference type="EC" id="5.1.3.2"/>
    </reaction>
</comment>
<comment type="cofactor">
    <cofactor evidence="2 9">
        <name>NAD(+)</name>
        <dbReference type="ChEBI" id="CHEBI:57540"/>
    </cofactor>
</comment>
<dbReference type="Gene3D" id="3.90.25.10">
    <property type="entry name" value="UDP-galactose 4-epimerase, domain 1"/>
    <property type="match status" value="1"/>
</dbReference>
<dbReference type="PANTHER" id="PTHR43725:SF47">
    <property type="entry name" value="UDP-GLUCOSE 4-EPIMERASE"/>
    <property type="match status" value="1"/>
</dbReference>
<proteinExistence type="inferred from homology"/>
<dbReference type="SUPFAM" id="SSF51735">
    <property type="entry name" value="NAD(P)-binding Rossmann-fold domains"/>
    <property type="match status" value="1"/>
</dbReference>
<protein>
    <recommendedName>
        <fullName evidence="6 9">UDP-glucose 4-epimerase</fullName>
        <ecNumber evidence="5 9">5.1.3.2</ecNumber>
    </recommendedName>
</protein>
<dbReference type="EC" id="5.1.3.2" evidence="5 9"/>